<dbReference type="RefSeq" id="WP_133819631.1">
    <property type="nucleotide sequence ID" value="NZ_SNZH01000010.1"/>
</dbReference>
<dbReference type="Proteomes" id="UP000295293">
    <property type="component" value="Unassembled WGS sequence"/>
</dbReference>
<evidence type="ECO:0000259" key="1">
    <source>
        <dbReference type="Pfam" id="PF04073"/>
    </source>
</evidence>
<protein>
    <submittedName>
        <fullName evidence="2">Ala-tRNA(Pro) deacylase</fullName>
    </submittedName>
</protein>
<reference evidence="2 3" key="1">
    <citation type="submission" date="2019-03" db="EMBL/GenBank/DDBJ databases">
        <title>Genomic Encyclopedia of Type Strains, Phase IV (KMG-IV): sequencing the most valuable type-strain genomes for metagenomic binning, comparative biology and taxonomic classification.</title>
        <authorList>
            <person name="Goeker M."/>
        </authorList>
    </citation>
    <scope>NUCLEOTIDE SEQUENCE [LARGE SCALE GENOMIC DNA]</scope>
    <source>
        <strain evidence="2 3">DSM 21667</strain>
    </source>
</reference>
<gene>
    <name evidence="2" type="ORF">DFR29_11028</name>
</gene>
<dbReference type="InterPro" id="IPR007214">
    <property type="entry name" value="YbaK/aa-tRNA-synth-assoc-dom"/>
</dbReference>
<dbReference type="Gene3D" id="3.90.960.10">
    <property type="entry name" value="YbaK/aminoacyl-tRNA synthetase-associated domain"/>
    <property type="match status" value="1"/>
</dbReference>
<feature type="domain" description="YbaK/aminoacyl-tRNA synthetase-associated" evidence="1">
    <location>
        <begin position="23"/>
        <end position="138"/>
    </location>
</feature>
<dbReference type="OrthoDB" id="9786549at2"/>
<dbReference type="GO" id="GO:0002161">
    <property type="term" value="F:aminoacyl-tRNA deacylase activity"/>
    <property type="evidence" value="ECO:0007669"/>
    <property type="project" value="InterPro"/>
</dbReference>
<dbReference type="InterPro" id="IPR036754">
    <property type="entry name" value="YbaK/aa-tRNA-synt-asso_dom_sf"/>
</dbReference>
<evidence type="ECO:0000313" key="2">
    <source>
        <dbReference type="EMBL" id="TDR41546.1"/>
    </source>
</evidence>
<dbReference type="Pfam" id="PF04073">
    <property type="entry name" value="tRNA_edit"/>
    <property type="match status" value="1"/>
</dbReference>
<proteinExistence type="predicted"/>
<organism evidence="2 3">
    <name type="scientific">Tahibacter aquaticus</name>
    <dbReference type="NCBI Taxonomy" id="520092"/>
    <lineage>
        <taxon>Bacteria</taxon>
        <taxon>Pseudomonadati</taxon>
        <taxon>Pseudomonadota</taxon>
        <taxon>Gammaproteobacteria</taxon>
        <taxon>Lysobacterales</taxon>
        <taxon>Rhodanobacteraceae</taxon>
        <taxon>Tahibacter</taxon>
    </lineage>
</organism>
<evidence type="ECO:0000313" key="3">
    <source>
        <dbReference type="Proteomes" id="UP000295293"/>
    </source>
</evidence>
<keyword evidence="3" id="KW-1185">Reference proteome</keyword>
<dbReference type="SUPFAM" id="SSF55826">
    <property type="entry name" value="YbaK/ProRS associated domain"/>
    <property type="match status" value="1"/>
</dbReference>
<dbReference type="CDD" id="cd04332">
    <property type="entry name" value="YbaK_like"/>
    <property type="match status" value="1"/>
</dbReference>
<sequence length="160" mass="17793">MSEPRLQQFLHDHAIGFETIHHARATTAHDTAHSACIAERELAKTLLIKLDGRMAMAVLSAEHRLDLAALKQATGAQAIELAHEDEFAPLFPDCEAGAMPPFGNLYGLDVFVDESLSEDGEITFNAGSHTELIRIPFALFEQLVHPRHLRRIHRLSAPMR</sequence>
<name>A0A4R6YT92_9GAMM</name>
<accession>A0A4R6YT92</accession>
<dbReference type="AlphaFoldDB" id="A0A4R6YT92"/>
<dbReference type="EMBL" id="SNZH01000010">
    <property type="protein sequence ID" value="TDR41546.1"/>
    <property type="molecule type" value="Genomic_DNA"/>
</dbReference>
<comment type="caution">
    <text evidence="2">The sequence shown here is derived from an EMBL/GenBank/DDBJ whole genome shotgun (WGS) entry which is preliminary data.</text>
</comment>